<reference evidence="2" key="1">
    <citation type="submission" date="2022-08" db="EMBL/GenBank/DDBJ databases">
        <title>Complete genome sequence of 14 non-tuberculosis mycobacteria type-strains.</title>
        <authorList>
            <person name="Igarashi Y."/>
            <person name="Osugi A."/>
            <person name="Mitarai S."/>
        </authorList>
    </citation>
    <scope>NUCLEOTIDE SEQUENCE</scope>
    <source>
        <strain evidence="2">DSM 45575</strain>
    </source>
</reference>
<proteinExistence type="predicted"/>
<keyword evidence="1" id="KW-0812">Transmembrane</keyword>
<keyword evidence="3" id="KW-1185">Reference proteome</keyword>
<gene>
    <name evidence="2" type="ORF">MIU77_01515</name>
</gene>
<evidence type="ECO:0000256" key="1">
    <source>
        <dbReference type="SAM" id="Phobius"/>
    </source>
</evidence>
<dbReference type="Proteomes" id="UP001055200">
    <property type="component" value="Chromosome"/>
</dbReference>
<evidence type="ECO:0000313" key="2">
    <source>
        <dbReference type="EMBL" id="ULN53081.1"/>
    </source>
</evidence>
<evidence type="ECO:0000313" key="3">
    <source>
        <dbReference type="Proteomes" id="UP001055200"/>
    </source>
</evidence>
<name>A0ABY3U4Q2_9MYCO</name>
<protein>
    <recommendedName>
        <fullName evidence="4">DoxX family protein</fullName>
    </recommendedName>
</protein>
<dbReference type="RefSeq" id="WP_240171339.1">
    <property type="nucleotide sequence ID" value="NZ_CP092365.1"/>
</dbReference>
<organism evidence="2 3">
    <name type="scientific">Mycolicibacillus parakoreensis</name>
    <dbReference type="NCBI Taxonomy" id="1069221"/>
    <lineage>
        <taxon>Bacteria</taxon>
        <taxon>Bacillati</taxon>
        <taxon>Actinomycetota</taxon>
        <taxon>Actinomycetes</taxon>
        <taxon>Mycobacteriales</taxon>
        <taxon>Mycobacteriaceae</taxon>
        <taxon>Mycolicibacillus</taxon>
    </lineage>
</organism>
<evidence type="ECO:0008006" key="4">
    <source>
        <dbReference type="Google" id="ProtNLM"/>
    </source>
</evidence>
<keyword evidence="1" id="KW-0472">Membrane</keyword>
<feature type="transmembrane region" description="Helical" evidence="1">
    <location>
        <begin position="46"/>
        <end position="67"/>
    </location>
</feature>
<keyword evidence="1" id="KW-1133">Transmembrane helix</keyword>
<sequence>MHISRVLGHVGWWVFVVGRLLAEVAAGSGLPRRYADALPADPPLSAATLLAGAGLLALGVTVVAAIVDAVTLDRRWLGAATVAAPILGAALVLVALRTAASNPGITSMPGWLGAAALIGLGIALREGWSRAVVPALSPPPSS</sequence>
<accession>A0ABY3U4Q2</accession>
<dbReference type="EMBL" id="CP092365">
    <property type="protein sequence ID" value="ULN53081.1"/>
    <property type="molecule type" value="Genomic_DNA"/>
</dbReference>
<feature type="transmembrane region" description="Helical" evidence="1">
    <location>
        <begin position="108"/>
        <end position="124"/>
    </location>
</feature>
<feature type="transmembrane region" description="Helical" evidence="1">
    <location>
        <begin position="76"/>
        <end position="96"/>
    </location>
</feature>